<name>A0A5B2X650_9PSEU</name>
<dbReference type="SMART" id="SM00421">
    <property type="entry name" value="HTH_LUXR"/>
    <property type="match status" value="1"/>
</dbReference>
<proteinExistence type="predicted"/>
<evidence type="ECO:0000313" key="3">
    <source>
        <dbReference type="Proteomes" id="UP000323454"/>
    </source>
</evidence>
<dbReference type="Pfam" id="PF00196">
    <property type="entry name" value="GerE"/>
    <property type="match status" value="1"/>
</dbReference>
<dbReference type="InterPro" id="IPR051797">
    <property type="entry name" value="TrmB-like"/>
</dbReference>
<reference evidence="2 3" key="2">
    <citation type="submission" date="2019-09" db="EMBL/GenBank/DDBJ databases">
        <authorList>
            <person name="Jin C."/>
        </authorList>
    </citation>
    <scope>NUCLEOTIDE SEQUENCE [LARGE SCALE GENOMIC DNA]</scope>
    <source>
        <strain evidence="2 3">AN110305</strain>
    </source>
</reference>
<comment type="caution">
    <text evidence="2">The sequence shown here is derived from an EMBL/GenBank/DDBJ whole genome shotgun (WGS) entry which is preliminary data.</text>
</comment>
<dbReference type="CDD" id="cd06170">
    <property type="entry name" value="LuxR_C_like"/>
    <property type="match status" value="1"/>
</dbReference>
<evidence type="ECO:0000313" key="2">
    <source>
        <dbReference type="EMBL" id="KAA2258858.1"/>
    </source>
</evidence>
<reference evidence="2 3" key="1">
    <citation type="submission" date="2019-09" db="EMBL/GenBank/DDBJ databases">
        <title>Goodfellowia gen. nov., a new genus of the Pseudonocardineae related to Actinoalloteichus, containing Goodfellowia coeruleoviolacea gen. nov., comb. nov. gen. nov., comb. nov.</title>
        <authorList>
            <person name="Labeda D."/>
        </authorList>
    </citation>
    <scope>NUCLEOTIDE SEQUENCE [LARGE SCALE GENOMIC DNA]</scope>
    <source>
        <strain evidence="2 3">AN110305</strain>
    </source>
</reference>
<protein>
    <submittedName>
        <fullName evidence="2">Helix-turn-helix transcriptional regulator</fullName>
    </submittedName>
</protein>
<dbReference type="AlphaFoldDB" id="A0A5B2X650"/>
<dbReference type="GO" id="GO:0006355">
    <property type="term" value="P:regulation of DNA-templated transcription"/>
    <property type="evidence" value="ECO:0007669"/>
    <property type="project" value="InterPro"/>
</dbReference>
<dbReference type="EMBL" id="VUOB01000041">
    <property type="protein sequence ID" value="KAA2258858.1"/>
    <property type="molecule type" value="Genomic_DNA"/>
</dbReference>
<accession>A0A5B2X650</accession>
<dbReference type="GO" id="GO:0003677">
    <property type="term" value="F:DNA binding"/>
    <property type="evidence" value="ECO:0007669"/>
    <property type="project" value="InterPro"/>
</dbReference>
<dbReference type="InterPro" id="IPR000792">
    <property type="entry name" value="Tscrpt_reg_LuxR_C"/>
</dbReference>
<dbReference type="PRINTS" id="PR00038">
    <property type="entry name" value="HTHLUXR"/>
</dbReference>
<evidence type="ECO:0000259" key="1">
    <source>
        <dbReference type="PROSITE" id="PS50043"/>
    </source>
</evidence>
<gene>
    <name evidence="2" type="ORF">F0L68_22175</name>
</gene>
<organism evidence="2 3">
    <name type="scientific">Solihabitans fulvus</name>
    <dbReference type="NCBI Taxonomy" id="1892852"/>
    <lineage>
        <taxon>Bacteria</taxon>
        <taxon>Bacillati</taxon>
        <taxon>Actinomycetota</taxon>
        <taxon>Actinomycetes</taxon>
        <taxon>Pseudonocardiales</taxon>
        <taxon>Pseudonocardiaceae</taxon>
        <taxon>Solihabitans</taxon>
    </lineage>
</organism>
<dbReference type="InterPro" id="IPR016032">
    <property type="entry name" value="Sig_transdc_resp-reg_C-effctor"/>
</dbReference>
<dbReference type="Proteomes" id="UP000323454">
    <property type="component" value="Unassembled WGS sequence"/>
</dbReference>
<dbReference type="PANTHER" id="PTHR34293">
    <property type="entry name" value="HTH-TYPE TRANSCRIPTIONAL REGULATOR TRMBL2"/>
    <property type="match status" value="1"/>
</dbReference>
<dbReference type="PANTHER" id="PTHR34293:SF1">
    <property type="entry name" value="HTH-TYPE TRANSCRIPTIONAL REGULATOR TRMBL2"/>
    <property type="match status" value="1"/>
</dbReference>
<dbReference type="InterPro" id="IPR036388">
    <property type="entry name" value="WH-like_DNA-bd_sf"/>
</dbReference>
<keyword evidence="3" id="KW-1185">Reference proteome</keyword>
<dbReference type="OrthoDB" id="4266042at2"/>
<feature type="domain" description="HTH luxR-type" evidence="1">
    <location>
        <begin position="260"/>
        <end position="325"/>
    </location>
</feature>
<dbReference type="PROSITE" id="PS50043">
    <property type="entry name" value="HTH_LUXR_2"/>
    <property type="match status" value="1"/>
</dbReference>
<sequence>MLGALGLDSVTEGVYRLLLTRADLGVLPIAQRLGVGEGEVRDALDRLVDLALLRQSVQNPGTLRAVSPEAGLQLLLQRQQSDLLRRQQEVLESQHAISRMVTEFADLRQGESTPLGERLVGVDAVVARLEEFAATTASSACALIPGALRSEVGVEASIRNDRTASARGVVIRTVFMDSVRNDALTHRYARALTDAGGEVRTVPTLPLRILLLDAKVALVPIDPADTSAGAVVLHGRGAVAALVALFEQTWDTACPFGADRPRDEVGLTRQERELLLLLAQGMTDEAAGKRLNISLRTVRRVMSDLMERLGARSRFEAGLRAGERGWL</sequence>
<dbReference type="Gene3D" id="1.10.10.10">
    <property type="entry name" value="Winged helix-like DNA-binding domain superfamily/Winged helix DNA-binding domain"/>
    <property type="match status" value="2"/>
</dbReference>
<dbReference type="SUPFAM" id="SSF46894">
    <property type="entry name" value="C-terminal effector domain of the bipartite response regulators"/>
    <property type="match status" value="1"/>
</dbReference>